<keyword evidence="10 17" id="KW-0472">Membrane</keyword>
<keyword evidence="9 17" id="KW-1133">Transmembrane helix</keyword>
<dbReference type="PANTHER" id="PTHR24416">
    <property type="entry name" value="TYROSINE-PROTEIN KINASE RECEPTOR"/>
    <property type="match status" value="1"/>
</dbReference>
<dbReference type="PROSITE" id="PS50835">
    <property type="entry name" value="IG_LIKE"/>
    <property type="match status" value="2"/>
</dbReference>
<dbReference type="PROSITE" id="PS00107">
    <property type="entry name" value="PROTEIN_KINASE_ATP"/>
    <property type="match status" value="1"/>
</dbReference>
<dbReference type="InterPro" id="IPR011009">
    <property type="entry name" value="Kinase-like_dom_sf"/>
</dbReference>
<feature type="domain" description="Protein kinase" evidence="18">
    <location>
        <begin position="691"/>
        <end position="1055"/>
    </location>
</feature>
<comment type="catalytic activity">
    <reaction evidence="15">
        <text>L-tyrosyl-[protein] + ATP = O-phospho-L-tyrosyl-[protein] + ADP + H(+)</text>
        <dbReference type="Rhea" id="RHEA:10596"/>
        <dbReference type="Rhea" id="RHEA-COMP:10136"/>
        <dbReference type="Rhea" id="RHEA-COMP:20101"/>
        <dbReference type="ChEBI" id="CHEBI:15378"/>
        <dbReference type="ChEBI" id="CHEBI:30616"/>
        <dbReference type="ChEBI" id="CHEBI:46858"/>
        <dbReference type="ChEBI" id="CHEBI:61978"/>
        <dbReference type="ChEBI" id="CHEBI:456216"/>
        <dbReference type="EC" id="2.7.10.1"/>
    </reaction>
</comment>
<evidence type="ECO:0000256" key="14">
    <source>
        <dbReference type="ARBA" id="ARBA00023180"/>
    </source>
</evidence>
<dbReference type="InterPro" id="IPR001245">
    <property type="entry name" value="Ser-Thr/Tyr_kinase_cat_dom"/>
</dbReference>
<evidence type="ECO:0000313" key="21">
    <source>
        <dbReference type="Proteomes" id="UP001234178"/>
    </source>
</evidence>
<dbReference type="InterPro" id="IPR000719">
    <property type="entry name" value="Prot_kinase_dom"/>
</dbReference>
<keyword evidence="6 16" id="KW-0547">Nucleotide-binding</keyword>
<gene>
    <name evidence="20" type="ORF">OUZ56_020711</name>
</gene>
<evidence type="ECO:0000259" key="19">
    <source>
        <dbReference type="PROSITE" id="PS50835"/>
    </source>
</evidence>
<keyword evidence="21" id="KW-1185">Reference proteome</keyword>
<dbReference type="EMBL" id="JAOYFB010000003">
    <property type="protein sequence ID" value="KAK4011593.1"/>
    <property type="molecule type" value="Genomic_DNA"/>
</dbReference>
<evidence type="ECO:0000259" key="18">
    <source>
        <dbReference type="PROSITE" id="PS50011"/>
    </source>
</evidence>
<evidence type="ECO:0000256" key="2">
    <source>
        <dbReference type="ARBA" id="ARBA00011902"/>
    </source>
</evidence>
<dbReference type="InterPro" id="IPR008266">
    <property type="entry name" value="Tyr_kinase_AS"/>
</dbReference>
<dbReference type="PROSITE" id="PS50011">
    <property type="entry name" value="PROTEIN_KINASE_DOM"/>
    <property type="match status" value="1"/>
</dbReference>
<dbReference type="Gene3D" id="3.30.200.20">
    <property type="entry name" value="Phosphorylase Kinase, domain 1"/>
    <property type="match status" value="1"/>
</dbReference>
<keyword evidence="14" id="KW-0325">Glycoprotein</keyword>
<evidence type="ECO:0000256" key="12">
    <source>
        <dbReference type="ARBA" id="ARBA00023157"/>
    </source>
</evidence>
<evidence type="ECO:0000256" key="8">
    <source>
        <dbReference type="ARBA" id="ARBA00022840"/>
    </source>
</evidence>
<evidence type="ECO:0000256" key="5">
    <source>
        <dbReference type="ARBA" id="ARBA00022692"/>
    </source>
</evidence>
<accession>A0ABQ9ZF74</accession>
<proteinExistence type="predicted"/>
<protein>
    <recommendedName>
        <fullName evidence="2">receptor protein-tyrosine kinase</fullName>
        <ecNumber evidence="2">2.7.10.1</ecNumber>
    </recommendedName>
</protein>
<feature type="domain" description="Ig-like" evidence="19">
    <location>
        <begin position="540"/>
        <end position="596"/>
    </location>
</feature>
<keyword evidence="8 16" id="KW-0067">ATP-binding</keyword>
<sequence>MGGDLDVDYQEMVPTVPFILAFLLSAIFWPIGGYAQDWHTSDSGFKWFPNCDFLGNDIGQILIDKETKEQCGNLCIANPECTQFVYGYEDYCYMKNSSVTTPRGYITYDIIAICGYVPWRSDSEKVRDDWHTAVENETICHFYGNESLIFTTTCRKGKDCGTWYDSVAMTPGTKTCKLIDGSQGFCCPDIPQKSNFPKERQWLTMIPYKSEKIIDANTTLTITCVYAFEDEYQKENFRIAWEIPDYLSKNAELTDVERRLRKTFDKNATHMTSTMTLTNTKIFDTGSFGCKGIPYGNPLTGGVWQYVFVYDGIELVTIANNEFYFNIPHGQIDFEISCRPTHPDVKVYLIHKDQYTARDKNLPSSKSNILEDSNANWSFQPKVGLKLKKARIDDSGVYECGGKINNKKHSTAFYVEIMGMELTKFVDENDPLLGDTVTLICRFYYRTNNAERPSWAYHIGTNKAMQLINETDPPDGFQIKTDQLDYREKTLYESRLDFVATTLSSYIFQCRANEIRNISFRVRESISDNQELIYVQLQYGISQNLTCFGTSTNETFQWLKNGKLYSDMFRSDANSSILLLEGKRKELGTYTCRQTNRLLPQRSERIFIVSFDDVRRNTIVIAFSVAIVVLFVFGAAIGVKLYAYRKKNRFAGAFNRLLNGNVNQLNAQSPIEEQVEFLPYDKRWEFPRNRLKLGVVLGTGCFGRILKAEAVGMKDCDQTVKTVAVKMVRSETNVAAMEALISELKILSYLGSHLNVVNLLGACTNQLKKGDLLVIVEYCRFGNLQTYLIKHRNSFINQVDEFGNLKPDGEVDNNDIMSTNTDNIVVDDNQAHSIASFQMNSSTEILNGSAFSISCEPNSAISEPTTDPEDSKPLWQYCQDPSAISDGPMSTRDLISWAFQIARGMDYLVSKKVLHGDLAARNILLADDGVAKVADFGMSKKLYYYENYENKGQGLKPVKWMAIESLTDGIFSSKSDVWSYGVLLWEIYSLGKVPYPGMDVAHVLINELLKGYRMDKPDFAPSFIADLMASCWKMEPKERPTFSQIEEIICSHMESNVSSNYLNMNDSYVKLNEEKKNATPNDLYGLAKMLQEKASSPPKENAKRFSKFPMRFSAIYNNDV</sequence>
<keyword evidence="7" id="KW-0418">Kinase</keyword>
<evidence type="ECO:0000256" key="1">
    <source>
        <dbReference type="ARBA" id="ARBA00004167"/>
    </source>
</evidence>
<feature type="domain" description="Ig-like" evidence="19">
    <location>
        <begin position="191"/>
        <end position="290"/>
    </location>
</feature>
<evidence type="ECO:0000256" key="15">
    <source>
        <dbReference type="ARBA" id="ARBA00051243"/>
    </source>
</evidence>
<dbReference type="PROSITE" id="PS00240">
    <property type="entry name" value="RECEPTOR_TYR_KIN_III"/>
    <property type="match status" value="1"/>
</dbReference>
<evidence type="ECO:0000256" key="16">
    <source>
        <dbReference type="PROSITE-ProRule" id="PRU10141"/>
    </source>
</evidence>
<dbReference type="EC" id="2.7.10.1" evidence="2"/>
<dbReference type="InterPro" id="IPR036179">
    <property type="entry name" value="Ig-like_dom_sf"/>
</dbReference>
<evidence type="ECO:0000256" key="13">
    <source>
        <dbReference type="ARBA" id="ARBA00023170"/>
    </source>
</evidence>
<dbReference type="Gene3D" id="3.50.4.10">
    <property type="entry name" value="Hepatocyte Growth Factor"/>
    <property type="match status" value="1"/>
</dbReference>
<dbReference type="InterPro" id="IPR017441">
    <property type="entry name" value="Protein_kinase_ATP_BS"/>
</dbReference>
<dbReference type="InterPro" id="IPR050122">
    <property type="entry name" value="RTK"/>
</dbReference>
<reference evidence="20 21" key="1">
    <citation type="journal article" date="2023" name="Nucleic Acids Res.">
        <title>The hologenome of Daphnia magna reveals possible DNA methylation and microbiome-mediated evolution of the host genome.</title>
        <authorList>
            <person name="Chaturvedi A."/>
            <person name="Li X."/>
            <person name="Dhandapani V."/>
            <person name="Marshall H."/>
            <person name="Kissane S."/>
            <person name="Cuenca-Cambronero M."/>
            <person name="Asole G."/>
            <person name="Calvet F."/>
            <person name="Ruiz-Romero M."/>
            <person name="Marangio P."/>
            <person name="Guigo R."/>
            <person name="Rago D."/>
            <person name="Mirbahai L."/>
            <person name="Eastwood N."/>
            <person name="Colbourne J.K."/>
            <person name="Zhou J."/>
            <person name="Mallon E."/>
            <person name="Orsini L."/>
        </authorList>
    </citation>
    <scope>NUCLEOTIDE SEQUENCE [LARGE SCALE GENOMIC DNA]</scope>
    <source>
        <strain evidence="20">LRV0_1</strain>
    </source>
</reference>
<evidence type="ECO:0000256" key="7">
    <source>
        <dbReference type="ARBA" id="ARBA00022777"/>
    </source>
</evidence>
<dbReference type="InterPro" id="IPR001824">
    <property type="entry name" value="Tyr_kinase_rcpt_3_CS"/>
</dbReference>
<organism evidence="20 21">
    <name type="scientific">Daphnia magna</name>
    <dbReference type="NCBI Taxonomy" id="35525"/>
    <lineage>
        <taxon>Eukaryota</taxon>
        <taxon>Metazoa</taxon>
        <taxon>Ecdysozoa</taxon>
        <taxon>Arthropoda</taxon>
        <taxon>Crustacea</taxon>
        <taxon>Branchiopoda</taxon>
        <taxon>Diplostraca</taxon>
        <taxon>Cladocera</taxon>
        <taxon>Anomopoda</taxon>
        <taxon>Daphniidae</taxon>
        <taxon>Daphnia</taxon>
    </lineage>
</organism>
<comment type="caution">
    <text evidence="20">The sequence shown here is derived from an EMBL/GenBank/DDBJ whole genome shotgun (WGS) entry which is preliminary data.</text>
</comment>
<keyword evidence="13" id="KW-0675">Receptor</keyword>
<feature type="transmembrane region" description="Helical" evidence="17">
    <location>
        <begin position="12"/>
        <end position="31"/>
    </location>
</feature>
<evidence type="ECO:0000256" key="10">
    <source>
        <dbReference type="ARBA" id="ARBA00023136"/>
    </source>
</evidence>
<dbReference type="SUPFAM" id="SSF56112">
    <property type="entry name" value="Protein kinase-like (PK-like)"/>
    <property type="match status" value="1"/>
</dbReference>
<keyword evidence="3" id="KW-0597">Phosphoprotein</keyword>
<comment type="subcellular location">
    <subcellularLocation>
        <location evidence="1">Membrane</location>
        <topology evidence="1">Single-pass membrane protein</topology>
    </subcellularLocation>
</comment>
<dbReference type="CDD" id="cd00192">
    <property type="entry name" value="PTKc"/>
    <property type="match status" value="1"/>
</dbReference>
<keyword evidence="12" id="KW-1015">Disulfide bond</keyword>
<feature type="transmembrane region" description="Helical" evidence="17">
    <location>
        <begin position="619"/>
        <end position="639"/>
    </location>
</feature>
<evidence type="ECO:0000256" key="6">
    <source>
        <dbReference type="ARBA" id="ARBA00022741"/>
    </source>
</evidence>
<name>A0ABQ9ZF74_9CRUS</name>
<keyword evidence="11" id="KW-0829">Tyrosine-protein kinase</keyword>
<feature type="binding site" evidence="16">
    <location>
        <position position="726"/>
    </location>
    <ligand>
        <name>ATP</name>
        <dbReference type="ChEBI" id="CHEBI:30616"/>
    </ligand>
</feature>
<evidence type="ECO:0000256" key="17">
    <source>
        <dbReference type="SAM" id="Phobius"/>
    </source>
</evidence>
<dbReference type="Proteomes" id="UP001234178">
    <property type="component" value="Unassembled WGS sequence"/>
</dbReference>
<dbReference type="PROSITE" id="PS00109">
    <property type="entry name" value="PROTEIN_KINASE_TYR"/>
    <property type="match status" value="1"/>
</dbReference>
<dbReference type="Gene3D" id="1.10.510.10">
    <property type="entry name" value="Transferase(Phosphotransferase) domain 1"/>
    <property type="match status" value="1"/>
</dbReference>
<evidence type="ECO:0000313" key="20">
    <source>
        <dbReference type="EMBL" id="KAK4011593.1"/>
    </source>
</evidence>
<dbReference type="InterPro" id="IPR013783">
    <property type="entry name" value="Ig-like_fold"/>
</dbReference>
<evidence type="ECO:0000256" key="3">
    <source>
        <dbReference type="ARBA" id="ARBA00022553"/>
    </source>
</evidence>
<keyword evidence="5 17" id="KW-0812">Transmembrane</keyword>
<keyword evidence="4" id="KW-0808">Transferase</keyword>
<evidence type="ECO:0000256" key="9">
    <source>
        <dbReference type="ARBA" id="ARBA00022989"/>
    </source>
</evidence>
<dbReference type="Gene3D" id="2.60.40.10">
    <property type="entry name" value="Immunoglobulins"/>
    <property type="match status" value="2"/>
</dbReference>
<evidence type="ECO:0000256" key="4">
    <source>
        <dbReference type="ARBA" id="ARBA00022679"/>
    </source>
</evidence>
<dbReference type="InterPro" id="IPR007110">
    <property type="entry name" value="Ig-like_dom"/>
</dbReference>
<evidence type="ECO:0000256" key="11">
    <source>
        <dbReference type="ARBA" id="ARBA00023137"/>
    </source>
</evidence>
<dbReference type="PANTHER" id="PTHR24416:SF600">
    <property type="entry name" value="PDGF- AND VEGF-RECEPTOR RELATED, ISOFORM J"/>
    <property type="match status" value="1"/>
</dbReference>
<dbReference type="Pfam" id="PF07714">
    <property type="entry name" value="PK_Tyr_Ser-Thr"/>
    <property type="match status" value="1"/>
</dbReference>
<dbReference type="SUPFAM" id="SSF48726">
    <property type="entry name" value="Immunoglobulin"/>
    <property type="match status" value="1"/>
</dbReference>